<name>A0A3B0UYI1_9ZZZZ</name>
<protein>
    <submittedName>
        <fullName evidence="2">Uncharacterized protein</fullName>
    </submittedName>
</protein>
<feature type="transmembrane region" description="Helical" evidence="1">
    <location>
        <begin position="271"/>
        <end position="291"/>
    </location>
</feature>
<keyword evidence="1" id="KW-0812">Transmembrane</keyword>
<dbReference type="AlphaFoldDB" id="A0A3B0UYI1"/>
<accession>A0A3B0UYI1</accession>
<evidence type="ECO:0000313" key="2">
    <source>
        <dbReference type="EMBL" id="VAW31532.1"/>
    </source>
</evidence>
<feature type="transmembrane region" description="Helical" evidence="1">
    <location>
        <begin position="328"/>
        <end position="348"/>
    </location>
</feature>
<keyword evidence="1" id="KW-0472">Membrane</keyword>
<proteinExistence type="predicted"/>
<dbReference type="EMBL" id="UOEU01000241">
    <property type="protein sequence ID" value="VAW31532.1"/>
    <property type="molecule type" value="Genomic_DNA"/>
</dbReference>
<gene>
    <name evidence="2" type="ORF">MNBD_CHLOROFLEXI01-626</name>
</gene>
<sequence length="373" mass="41674">MEISSRRFALKLLPILLGIGLLLLWDGMGEPLRPSSLLPMTTPILAEDVVQGRLNEVAPAPHGDVRLQYRFVAQHNGLREVELLLARNGEPDAAEDGRFTLTLSDAQGNQIVTQSLPTRQLRHNQPFVLRIPLQPNSAGRPYYLELSGSEDNRVTVWGYTVDLLEGTELSVTAGSLNNDLPQTAVQELRFTSRYQLTWGDALGKIGQLLWQNGSLLLLALLFLLLPGMLLLQLRSFRYIISDPMAKWGVALALGTAVWPIGWYLLSLLGGRFSGGLLWALLISGWLLILFLHRKNTKIQRKNYPSDRRSPTPSPLHPFTQNWHKEHTLLFLLLLTGLAVRLLAVRDIVFPPWVDSVRHGLITAVMSQSGQTIT</sequence>
<feature type="non-terminal residue" evidence="2">
    <location>
        <position position="373"/>
    </location>
</feature>
<evidence type="ECO:0000256" key="1">
    <source>
        <dbReference type="SAM" id="Phobius"/>
    </source>
</evidence>
<reference evidence="2" key="1">
    <citation type="submission" date="2018-06" db="EMBL/GenBank/DDBJ databases">
        <authorList>
            <person name="Zhirakovskaya E."/>
        </authorList>
    </citation>
    <scope>NUCLEOTIDE SEQUENCE</scope>
</reference>
<keyword evidence="1" id="KW-1133">Transmembrane helix</keyword>
<organism evidence="2">
    <name type="scientific">hydrothermal vent metagenome</name>
    <dbReference type="NCBI Taxonomy" id="652676"/>
    <lineage>
        <taxon>unclassified sequences</taxon>
        <taxon>metagenomes</taxon>
        <taxon>ecological metagenomes</taxon>
    </lineage>
</organism>
<feature type="transmembrane region" description="Helical" evidence="1">
    <location>
        <begin position="215"/>
        <end position="233"/>
    </location>
</feature>
<feature type="transmembrane region" description="Helical" evidence="1">
    <location>
        <begin position="245"/>
        <end position="265"/>
    </location>
</feature>